<proteinExistence type="inferred from homology"/>
<dbReference type="SUPFAM" id="SSF55486">
    <property type="entry name" value="Metalloproteases ('zincins'), catalytic domain"/>
    <property type="match status" value="1"/>
</dbReference>
<keyword evidence="3" id="KW-0479">Metal-binding</keyword>
<reference evidence="10 11" key="1">
    <citation type="submission" date="2023-07" db="EMBL/GenBank/DDBJ databases">
        <authorList>
            <person name="Lian W.-H."/>
        </authorList>
    </citation>
    <scope>NUCLEOTIDE SEQUENCE [LARGE SCALE GENOMIC DNA]</scope>
    <source>
        <strain evidence="10 11">SYSU DXS3180</strain>
    </source>
</reference>
<comment type="similarity">
    <text evidence="1 7">Belongs to the peptidase M4 family.</text>
</comment>
<evidence type="ECO:0000256" key="6">
    <source>
        <dbReference type="ARBA" id="ARBA00023049"/>
    </source>
</evidence>
<evidence type="ECO:0000256" key="2">
    <source>
        <dbReference type="ARBA" id="ARBA00022670"/>
    </source>
</evidence>
<feature type="domain" description="Peptidase M4 C-terminal" evidence="9">
    <location>
        <begin position="189"/>
        <end position="362"/>
    </location>
</feature>
<keyword evidence="2 7" id="KW-0645">Protease</keyword>
<feature type="domain" description="Peptidase M4" evidence="8">
    <location>
        <begin position="73"/>
        <end position="186"/>
    </location>
</feature>
<evidence type="ECO:0000256" key="4">
    <source>
        <dbReference type="ARBA" id="ARBA00022801"/>
    </source>
</evidence>
<dbReference type="InterPro" id="IPR001570">
    <property type="entry name" value="Peptidase_M4_C_domain"/>
</dbReference>
<dbReference type="InterPro" id="IPR027268">
    <property type="entry name" value="Peptidase_M4/M1_CTD_sf"/>
</dbReference>
<dbReference type="RefSeq" id="WP_369328446.1">
    <property type="nucleotide sequence ID" value="NZ_JAULBC010000002.1"/>
</dbReference>
<evidence type="ECO:0000256" key="7">
    <source>
        <dbReference type="RuleBase" id="RU366073"/>
    </source>
</evidence>
<evidence type="ECO:0000313" key="11">
    <source>
        <dbReference type="Proteomes" id="UP001560573"/>
    </source>
</evidence>
<dbReference type="Pfam" id="PF02868">
    <property type="entry name" value="Peptidase_M4_C"/>
    <property type="match status" value="1"/>
</dbReference>
<dbReference type="InterPro" id="IPR052759">
    <property type="entry name" value="Metalloprotease_M4"/>
</dbReference>
<evidence type="ECO:0000256" key="5">
    <source>
        <dbReference type="ARBA" id="ARBA00022833"/>
    </source>
</evidence>
<dbReference type="EMBL" id="JAULBC010000002">
    <property type="protein sequence ID" value="MEX6687043.1"/>
    <property type="molecule type" value="Genomic_DNA"/>
</dbReference>
<evidence type="ECO:0000256" key="3">
    <source>
        <dbReference type="ARBA" id="ARBA00022723"/>
    </source>
</evidence>
<comment type="subcellular location">
    <subcellularLocation>
        <location evidence="7">Secreted</location>
    </subcellularLocation>
</comment>
<protein>
    <recommendedName>
        <fullName evidence="7">Neutral metalloproteinase</fullName>
        <ecNumber evidence="7">3.4.24.-</ecNumber>
    </recommendedName>
</protein>
<dbReference type="PANTHER" id="PTHR43579:SF1">
    <property type="entry name" value="NEUTRAL METALLOPROTEINASE"/>
    <property type="match status" value="1"/>
</dbReference>
<evidence type="ECO:0000259" key="9">
    <source>
        <dbReference type="Pfam" id="PF02868"/>
    </source>
</evidence>
<keyword evidence="6 7" id="KW-0482">Metalloprotease</keyword>
<dbReference type="PANTHER" id="PTHR43579">
    <property type="match status" value="1"/>
</dbReference>
<keyword evidence="7" id="KW-0964">Secreted</keyword>
<evidence type="ECO:0000256" key="1">
    <source>
        <dbReference type="ARBA" id="ARBA00009388"/>
    </source>
</evidence>
<organism evidence="10 11">
    <name type="scientific">Danxiaibacter flavus</name>
    <dbReference type="NCBI Taxonomy" id="3049108"/>
    <lineage>
        <taxon>Bacteria</taxon>
        <taxon>Pseudomonadati</taxon>
        <taxon>Bacteroidota</taxon>
        <taxon>Chitinophagia</taxon>
        <taxon>Chitinophagales</taxon>
        <taxon>Chitinophagaceae</taxon>
        <taxon>Danxiaibacter</taxon>
    </lineage>
</organism>
<name>A0ABV3ZB23_9BACT</name>
<dbReference type="Gene3D" id="3.10.170.10">
    <property type="match status" value="1"/>
</dbReference>
<comment type="cofactor">
    <cofactor evidence="7">
        <name>Zn(2+)</name>
        <dbReference type="ChEBI" id="CHEBI:29105"/>
    </cofactor>
</comment>
<comment type="function">
    <text evidence="7">Extracellular zinc metalloprotease.</text>
</comment>
<dbReference type="InterPro" id="IPR013856">
    <property type="entry name" value="Peptidase_M4_domain"/>
</dbReference>
<dbReference type="CDD" id="cd09597">
    <property type="entry name" value="M4_TLP"/>
    <property type="match status" value="1"/>
</dbReference>
<evidence type="ECO:0000313" key="10">
    <source>
        <dbReference type="EMBL" id="MEX6687043.1"/>
    </source>
</evidence>
<gene>
    <name evidence="10" type="ORF">QTN47_06035</name>
</gene>
<keyword evidence="5 7" id="KW-0862">Zinc</keyword>
<sequence length="362" mass="40617">MCTNHSSIRCIIPPYMEDKLKDSSNLALAKNAINSKFRSYRFRSDREFFKGTNEKEKTVLGAMSARKTATPHAKLEVYNCKKGTDLSKATLLWKTGSTKKPTDRDAKNVIKAGTDTWSLYYELFHRNSIDNLGMTIKQYIHYDKKYDNAFWDGRRMIYGDGDRTIFGSFTSDVDIIGHELTHGVTQFEANLDYEMQAGALNESFSDVFGIMIKQRALNQDVKKADWLIGENVLLGKKYALRSLKAPGTAYKNHPDLGTDPQPATMDNYQNLPNTENGDWGGVHINSGIPNYAFYVTAFNLGGFSWEKAGRIWYAALTDTAHLLHNATFVDLKKITVTKAGELFGANSLEVKAVKDGWAAAKV</sequence>
<keyword evidence="4 7" id="KW-0378">Hydrolase</keyword>
<dbReference type="Pfam" id="PF01447">
    <property type="entry name" value="Peptidase_M4"/>
    <property type="match status" value="1"/>
</dbReference>
<dbReference type="Gene3D" id="1.10.390.10">
    <property type="entry name" value="Neutral Protease Domain 2"/>
    <property type="match status" value="1"/>
</dbReference>
<evidence type="ECO:0000259" key="8">
    <source>
        <dbReference type="Pfam" id="PF01447"/>
    </source>
</evidence>
<accession>A0ABV3ZB23</accession>
<comment type="caution">
    <text evidence="10">The sequence shown here is derived from an EMBL/GenBank/DDBJ whole genome shotgun (WGS) entry which is preliminary data.</text>
</comment>
<keyword evidence="11" id="KW-1185">Reference proteome</keyword>
<dbReference type="InterPro" id="IPR023612">
    <property type="entry name" value="Peptidase_M4"/>
</dbReference>
<dbReference type="PRINTS" id="PR00730">
    <property type="entry name" value="THERMOLYSIN"/>
</dbReference>
<dbReference type="Proteomes" id="UP001560573">
    <property type="component" value="Unassembled WGS sequence"/>
</dbReference>
<dbReference type="EC" id="3.4.24.-" evidence="7"/>